<evidence type="ECO:0000256" key="1">
    <source>
        <dbReference type="SAM" id="MobiDB-lite"/>
    </source>
</evidence>
<proteinExistence type="predicted"/>
<name>A0AAD5WGZ6_PARTN</name>
<evidence type="ECO:0000313" key="3">
    <source>
        <dbReference type="Proteomes" id="UP001196413"/>
    </source>
</evidence>
<dbReference type="AlphaFoldDB" id="A0AAD5WGZ6"/>
<sequence>MVDEENHENARVIKMSMYEIPPLVPDDLEIKPAEVMYFVPSYHAMKNKKEPIQNCNDICDDSYDPVKEVEKKQQALIQSLMKSSSKDKEKCAKTALTTSLASPPSKDDGKKDKDAKAPVSKSDGKKDKDAKKEARKAARVEAKSKRPSIVMKSSFFQHRPITESIENFFCSEKDLYKTVCSKGTRDPWLVHLFVGGETNKCDDWTVSNSHLPPVLCNFERQKLGDISITVTSIDELWDASTTVNVSQGDNFSLVSSKLSLNCRVSSWKLLGSALGIFSFAPNHAIHAAHQHRWLSQVDMVLSGGIPKEEVVREASRFLSQFDALGSQFEFGIADVIAKSVLIGSSNTSLPNNVELWSKRLESAV</sequence>
<reference evidence="2" key="1">
    <citation type="submission" date="2021-06" db="EMBL/GenBank/DDBJ databases">
        <title>Parelaphostrongylus tenuis whole genome reference sequence.</title>
        <authorList>
            <person name="Garwood T.J."/>
            <person name="Larsen P.A."/>
            <person name="Fountain-Jones N.M."/>
            <person name="Garbe J.R."/>
            <person name="Macchietto M.G."/>
            <person name="Kania S.A."/>
            <person name="Gerhold R.W."/>
            <person name="Richards J.E."/>
            <person name="Wolf T.M."/>
        </authorList>
    </citation>
    <scope>NUCLEOTIDE SEQUENCE</scope>
    <source>
        <strain evidence="2">MNPRO001-30</strain>
        <tissue evidence="2">Meninges</tissue>
    </source>
</reference>
<keyword evidence="3" id="KW-1185">Reference proteome</keyword>
<dbReference type="EMBL" id="JAHQIW010006687">
    <property type="protein sequence ID" value="KAJ1369832.1"/>
    <property type="molecule type" value="Genomic_DNA"/>
</dbReference>
<feature type="compositionally biased region" description="Basic and acidic residues" evidence="1">
    <location>
        <begin position="105"/>
        <end position="144"/>
    </location>
</feature>
<dbReference type="Proteomes" id="UP001196413">
    <property type="component" value="Unassembled WGS sequence"/>
</dbReference>
<evidence type="ECO:0000313" key="2">
    <source>
        <dbReference type="EMBL" id="KAJ1369832.1"/>
    </source>
</evidence>
<gene>
    <name evidence="2" type="ORF">KIN20_031406</name>
</gene>
<protein>
    <submittedName>
        <fullName evidence="2">Uncharacterized protein</fullName>
    </submittedName>
</protein>
<accession>A0AAD5WGZ6</accession>
<feature type="region of interest" description="Disordered" evidence="1">
    <location>
        <begin position="94"/>
        <end position="144"/>
    </location>
</feature>
<organism evidence="2 3">
    <name type="scientific">Parelaphostrongylus tenuis</name>
    <name type="common">Meningeal worm</name>
    <dbReference type="NCBI Taxonomy" id="148309"/>
    <lineage>
        <taxon>Eukaryota</taxon>
        <taxon>Metazoa</taxon>
        <taxon>Ecdysozoa</taxon>
        <taxon>Nematoda</taxon>
        <taxon>Chromadorea</taxon>
        <taxon>Rhabditida</taxon>
        <taxon>Rhabditina</taxon>
        <taxon>Rhabditomorpha</taxon>
        <taxon>Strongyloidea</taxon>
        <taxon>Metastrongylidae</taxon>
        <taxon>Parelaphostrongylus</taxon>
    </lineage>
</organism>
<comment type="caution">
    <text evidence="2">The sequence shown here is derived from an EMBL/GenBank/DDBJ whole genome shotgun (WGS) entry which is preliminary data.</text>
</comment>